<sequence length="1017" mass="114548">MCQLVNVLVGQLLAVHLLDSVGEQTAVQADEAYPDESGKFSDWVELRNTLDTPINLKNVGLSDRSDRIVFLFPDVNLAPGGQVTVFCDGTNRDDPRSPFHAKFKLSSLGETVYLFDENGVAIDTVKVPTLNSDECYMRGEDGEWVKSYDYSPNYPNTVEGHDAYLAAFVVEPGTLRLNEVVPSPKSGFRDEDGDFSDWVELYNAGSKDINLSNFALSDDETKPAKWPFPKDAVIPAGGYYLVFCSGKNKVEEGTHYPHTNFSINNEQETIVLSTLVGELVDRVVVNNIPRDMSYGRNEKGDWQVFTLATPGAPNNQTGANRADQFIRALNPTGVYISEVMSSANLIKPFDDKSPCDYVELYNSSNITCDLSGWGLSDNINWPRKWTFPQGASIYPGEYKVIMLDGYTGAGQDPGRLRASFKLAHAGGEMVTLSDASGTVLDRMYLPEIPTDISYGRTLGAGGFFYYDAPTPGAANVAGFTGFSARPAFDHPSGLYYGNLEVALTAESGATIRYTTDGSIPTVDNGTIYSGPIPITDTVVIRARAFQPGLQPSETETASFFMELYHTLDVISLVCDPQELWNPTTGLMSEEPDHSSRNRKNPNATSVQKQDDKGNLILPFRTPVYRNYGKDDRQGYVEFFDHNTGKAYISQGIKMDLMGAYSLDMPQKSFKVRAQAALGGKYFNVNLFEGQRDYEYYKSFTLRNSGNDCVWTRVADGVETLLVDNYLDTDLITLAWKPVIVYLNGQYWGHYNLRERKDRFSIAQHEGLDLEKDKDIYENMTIIKGNSTVVQGSSKEYLAMRDYIKTLSPNTNAADLQYIYDNIDVDNYIDWFAIKMFFGDSDPGNIMFYRLPTEGSKWKCLLFDTDYGLYMSGFNSPWSYMKEQGMGQQKINNVIFRKMLEADEIREKFFVRIGQIYQTLTTEVMIAQLDECVAQIETEMPMHFQRWAGYADTRIINSDSPSSASGLLRYWRQRVDRLKNVMTLRPYKFWGLFQDEFKLSNQQMERYFGPRPANPEAK</sequence>
<dbReference type="EMBL" id="KJ631403">
    <property type="protein sequence ID" value="AIF26237.1"/>
    <property type="molecule type" value="Genomic_DNA"/>
</dbReference>
<dbReference type="Pfam" id="PF08757">
    <property type="entry name" value="CotH"/>
    <property type="match status" value="1"/>
</dbReference>
<name>A0A0B4N1A7_9BACT</name>
<dbReference type="InterPro" id="IPR014867">
    <property type="entry name" value="Spore_coat_CotH_CotH2/3/7"/>
</dbReference>
<dbReference type="Pfam" id="PF13290">
    <property type="entry name" value="CHB_HEX_C_1"/>
    <property type="match status" value="1"/>
</dbReference>
<feature type="domain" description="LTD" evidence="2">
    <location>
        <begin position="171"/>
        <end position="309"/>
    </location>
</feature>
<dbReference type="Gene3D" id="2.60.40.1260">
    <property type="entry name" value="Lamin Tail domain"/>
    <property type="match status" value="3"/>
</dbReference>
<dbReference type="InterPro" id="IPR001322">
    <property type="entry name" value="Lamin_tail_dom"/>
</dbReference>
<dbReference type="Pfam" id="PF00932">
    <property type="entry name" value="LTD"/>
    <property type="match status" value="3"/>
</dbReference>
<dbReference type="PROSITE" id="PS51841">
    <property type="entry name" value="LTD"/>
    <property type="match status" value="3"/>
</dbReference>
<dbReference type="SUPFAM" id="SSF74853">
    <property type="entry name" value="Lamin A/C globular tail domain"/>
    <property type="match status" value="3"/>
</dbReference>
<organism evidence="3">
    <name type="scientific">uncultured bacterium Lq_007_G03</name>
    <dbReference type="NCBI Taxonomy" id="1489288"/>
    <lineage>
        <taxon>Bacteria</taxon>
        <taxon>environmental samples</taxon>
    </lineage>
</organism>
<keyword evidence="3" id="KW-0167">Capsid protein</keyword>
<keyword evidence="3" id="KW-0946">Virion</keyword>
<dbReference type="AlphaFoldDB" id="A0A0B4N1A7"/>
<dbReference type="InterPro" id="IPR059177">
    <property type="entry name" value="GH29D-like_dom"/>
</dbReference>
<feature type="domain" description="LTD" evidence="2">
    <location>
        <begin position="320"/>
        <end position="451"/>
    </location>
</feature>
<evidence type="ECO:0000256" key="1">
    <source>
        <dbReference type="SAM" id="MobiDB-lite"/>
    </source>
</evidence>
<protein>
    <submittedName>
        <fullName evidence="3">Putative spore coat protein CotH</fullName>
    </submittedName>
</protein>
<accession>A0A0B4N1A7</accession>
<feature type="region of interest" description="Disordered" evidence="1">
    <location>
        <begin position="583"/>
        <end position="611"/>
    </location>
</feature>
<reference evidence="3" key="1">
    <citation type="submission" date="2014-03" db="EMBL/GenBank/DDBJ databases">
        <title>A sequence of cellulolytic fosmid clone of goat rumen metagenome.</title>
        <authorList>
            <person name="Lee K.-T."/>
            <person name="Kim J.-Y."/>
            <person name="Kim Y.-J."/>
            <person name="Ahn J.-H."/>
            <person name="Park M.-N."/>
            <person name="Kim J.-H."/>
            <person name="Kim T.-H."/>
        </authorList>
    </citation>
    <scope>NUCLEOTIDE SEQUENCE</scope>
</reference>
<feature type="domain" description="LTD" evidence="2">
    <location>
        <begin position="20"/>
        <end position="129"/>
    </location>
</feature>
<proteinExistence type="predicted"/>
<dbReference type="InterPro" id="IPR036415">
    <property type="entry name" value="Lamin_tail_dom_sf"/>
</dbReference>
<evidence type="ECO:0000259" key="2">
    <source>
        <dbReference type="PROSITE" id="PS51841"/>
    </source>
</evidence>
<evidence type="ECO:0000313" key="3">
    <source>
        <dbReference type="EMBL" id="AIF26237.1"/>
    </source>
</evidence>